<feature type="region of interest" description="Disordered" evidence="1">
    <location>
        <begin position="1"/>
        <end position="36"/>
    </location>
</feature>
<accession>A0A6C0AWZ4</accession>
<feature type="compositionally biased region" description="Basic and acidic residues" evidence="1">
    <location>
        <begin position="1"/>
        <end position="19"/>
    </location>
</feature>
<feature type="compositionally biased region" description="Low complexity" evidence="1">
    <location>
        <begin position="20"/>
        <end position="35"/>
    </location>
</feature>
<organism evidence="2">
    <name type="scientific">viral metagenome</name>
    <dbReference type="NCBI Taxonomy" id="1070528"/>
    <lineage>
        <taxon>unclassified sequences</taxon>
        <taxon>metagenomes</taxon>
        <taxon>organismal metagenomes</taxon>
    </lineage>
</organism>
<evidence type="ECO:0000313" key="2">
    <source>
        <dbReference type="EMBL" id="QHS84302.1"/>
    </source>
</evidence>
<protein>
    <submittedName>
        <fullName evidence="2">Uncharacterized protein</fullName>
    </submittedName>
</protein>
<dbReference type="AlphaFoldDB" id="A0A6C0AWZ4"/>
<evidence type="ECO:0000256" key="1">
    <source>
        <dbReference type="SAM" id="MobiDB-lite"/>
    </source>
</evidence>
<dbReference type="EMBL" id="MN738779">
    <property type="protein sequence ID" value="QHS84302.1"/>
    <property type="molecule type" value="Genomic_DNA"/>
</dbReference>
<name>A0A6C0AWZ4_9ZZZZ</name>
<proteinExistence type="predicted"/>
<reference evidence="2" key="1">
    <citation type="journal article" date="2020" name="Nature">
        <title>Giant virus diversity and host interactions through global metagenomics.</title>
        <authorList>
            <person name="Schulz F."/>
            <person name="Roux S."/>
            <person name="Paez-Espino D."/>
            <person name="Jungbluth S."/>
            <person name="Walsh D.A."/>
            <person name="Denef V.J."/>
            <person name="McMahon K.D."/>
            <person name="Konstantinidis K.T."/>
            <person name="Eloe-Fadrosh E.A."/>
            <person name="Kyrpides N.C."/>
            <person name="Woyke T."/>
        </authorList>
    </citation>
    <scope>NUCLEOTIDE SEQUENCE</scope>
    <source>
        <strain evidence="2">GVMAG-S-ERX555965-48</strain>
    </source>
</reference>
<sequence>MSNKRKESTDSNDSVKDSRSYSIDSRSYSIDSIDSGESKINCERKTNDKTIKFFEKIKSSKRRNRDSNDYVSHSPQLSDILKLMEHFNNTHEKIYHK</sequence>